<reference evidence="3" key="1">
    <citation type="journal article" date="2014" name="Science">
        <title>Ancient hybridizations among the ancestral genomes of bread wheat.</title>
        <authorList>
            <consortium name="International Wheat Genome Sequencing Consortium,"/>
            <person name="Marcussen T."/>
            <person name="Sandve S.R."/>
            <person name="Heier L."/>
            <person name="Spannagl M."/>
            <person name="Pfeifer M."/>
            <person name="Jakobsen K.S."/>
            <person name="Wulff B.B."/>
            <person name="Steuernagel B."/>
            <person name="Mayer K.F."/>
            <person name="Olsen O.A."/>
        </authorList>
    </citation>
    <scope>NUCLEOTIDE SEQUENCE [LARGE SCALE GENOMIC DNA]</scope>
    <source>
        <strain evidence="3">cv. AL8/78</strain>
    </source>
</reference>
<reference evidence="3" key="2">
    <citation type="journal article" date="2017" name="Nat. Plants">
        <title>The Aegilops tauschii genome reveals multiple impacts of transposons.</title>
        <authorList>
            <person name="Zhao G."/>
            <person name="Zou C."/>
            <person name="Li K."/>
            <person name="Wang K."/>
            <person name="Li T."/>
            <person name="Gao L."/>
            <person name="Zhang X."/>
            <person name="Wang H."/>
            <person name="Yang Z."/>
            <person name="Liu X."/>
            <person name="Jiang W."/>
            <person name="Mao L."/>
            <person name="Kong X."/>
            <person name="Jiao Y."/>
            <person name="Jia J."/>
        </authorList>
    </citation>
    <scope>NUCLEOTIDE SEQUENCE [LARGE SCALE GENOMIC DNA]</scope>
    <source>
        <strain evidence="3">cv. AL8/78</strain>
    </source>
</reference>
<evidence type="ECO:0000313" key="3">
    <source>
        <dbReference type="Proteomes" id="UP000015105"/>
    </source>
</evidence>
<proteinExistence type="predicted"/>
<evidence type="ECO:0000256" key="1">
    <source>
        <dbReference type="SAM" id="Phobius"/>
    </source>
</evidence>
<keyword evidence="1" id="KW-0812">Transmembrane</keyword>
<dbReference type="Gramene" id="AET5Gv20300700.6">
    <property type="protein sequence ID" value="AET5Gv20300700.6"/>
    <property type="gene ID" value="AET5Gv20300700"/>
</dbReference>
<keyword evidence="1" id="KW-1133">Transmembrane helix</keyword>
<name>A0A453K5B4_AEGTS</name>
<evidence type="ECO:0000313" key="2">
    <source>
        <dbReference type="EnsemblPlants" id="AET5Gv20300700.6"/>
    </source>
</evidence>
<organism evidence="2 3">
    <name type="scientific">Aegilops tauschii subsp. strangulata</name>
    <name type="common">Goatgrass</name>
    <dbReference type="NCBI Taxonomy" id="200361"/>
    <lineage>
        <taxon>Eukaryota</taxon>
        <taxon>Viridiplantae</taxon>
        <taxon>Streptophyta</taxon>
        <taxon>Embryophyta</taxon>
        <taxon>Tracheophyta</taxon>
        <taxon>Spermatophyta</taxon>
        <taxon>Magnoliopsida</taxon>
        <taxon>Liliopsida</taxon>
        <taxon>Poales</taxon>
        <taxon>Poaceae</taxon>
        <taxon>BOP clade</taxon>
        <taxon>Pooideae</taxon>
        <taxon>Triticodae</taxon>
        <taxon>Triticeae</taxon>
        <taxon>Triticinae</taxon>
        <taxon>Aegilops</taxon>
    </lineage>
</organism>
<keyword evidence="1" id="KW-0472">Membrane</keyword>
<dbReference type="Proteomes" id="UP000015105">
    <property type="component" value="Chromosome 5D"/>
</dbReference>
<feature type="transmembrane region" description="Helical" evidence="1">
    <location>
        <begin position="23"/>
        <end position="43"/>
    </location>
</feature>
<dbReference type="AlphaFoldDB" id="A0A453K5B4"/>
<keyword evidence="3" id="KW-1185">Reference proteome</keyword>
<reference evidence="2" key="4">
    <citation type="submission" date="2019-03" db="UniProtKB">
        <authorList>
            <consortium name="EnsemblPlants"/>
        </authorList>
    </citation>
    <scope>IDENTIFICATION</scope>
</reference>
<accession>A0A453K5B4</accession>
<reference evidence="2" key="3">
    <citation type="journal article" date="2017" name="Nature">
        <title>Genome sequence of the progenitor of the wheat D genome Aegilops tauschii.</title>
        <authorList>
            <person name="Luo M.C."/>
            <person name="Gu Y.Q."/>
            <person name="Puiu D."/>
            <person name="Wang H."/>
            <person name="Twardziok S.O."/>
            <person name="Deal K.R."/>
            <person name="Huo N."/>
            <person name="Zhu T."/>
            <person name="Wang L."/>
            <person name="Wang Y."/>
            <person name="McGuire P.E."/>
            <person name="Liu S."/>
            <person name="Long H."/>
            <person name="Ramasamy R.K."/>
            <person name="Rodriguez J.C."/>
            <person name="Van S.L."/>
            <person name="Yuan L."/>
            <person name="Wang Z."/>
            <person name="Xia Z."/>
            <person name="Xiao L."/>
            <person name="Anderson O.D."/>
            <person name="Ouyang S."/>
            <person name="Liang Y."/>
            <person name="Zimin A.V."/>
            <person name="Pertea G."/>
            <person name="Qi P."/>
            <person name="Bennetzen J.L."/>
            <person name="Dai X."/>
            <person name="Dawson M.W."/>
            <person name="Muller H.G."/>
            <person name="Kugler K."/>
            <person name="Rivarola-Duarte L."/>
            <person name="Spannagl M."/>
            <person name="Mayer K.F.X."/>
            <person name="Lu F.H."/>
            <person name="Bevan M.W."/>
            <person name="Leroy P."/>
            <person name="Li P."/>
            <person name="You F.M."/>
            <person name="Sun Q."/>
            <person name="Liu Z."/>
            <person name="Lyons E."/>
            <person name="Wicker T."/>
            <person name="Salzberg S.L."/>
            <person name="Devos K.M."/>
            <person name="Dvorak J."/>
        </authorList>
    </citation>
    <scope>NUCLEOTIDE SEQUENCE [LARGE SCALE GENOMIC DNA]</scope>
    <source>
        <strain evidence="2">cv. AL8/78</strain>
    </source>
</reference>
<sequence length="53" mass="5820">HSSNHLLVITITKARKQSRADPLLSLLIILTTHCCCILLAPSLPPYYILHAGV</sequence>
<reference evidence="2" key="5">
    <citation type="journal article" date="2021" name="G3 (Bethesda)">
        <title>Aegilops tauschii genome assembly Aet v5.0 features greater sequence contiguity and improved annotation.</title>
        <authorList>
            <person name="Wang L."/>
            <person name="Zhu T."/>
            <person name="Rodriguez J.C."/>
            <person name="Deal K.R."/>
            <person name="Dubcovsky J."/>
            <person name="McGuire P.E."/>
            <person name="Lux T."/>
            <person name="Spannagl M."/>
            <person name="Mayer K.F.X."/>
            <person name="Baldrich P."/>
            <person name="Meyers B.C."/>
            <person name="Huo N."/>
            <person name="Gu Y.Q."/>
            <person name="Zhou H."/>
            <person name="Devos K.M."/>
            <person name="Bennetzen J.L."/>
            <person name="Unver T."/>
            <person name="Budak H."/>
            <person name="Gulick P.J."/>
            <person name="Galiba G."/>
            <person name="Kalapos B."/>
            <person name="Nelson D.R."/>
            <person name="Li P."/>
            <person name="You F.M."/>
            <person name="Luo M.C."/>
            <person name="Dvorak J."/>
        </authorList>
    </citation>
    <scope>NUCLEOTIDE SEQUENCE [LARGE SCALE GENOMIC DNA]</scope>
    <source>
        <strain evidence="2">cv. AL8/78</strain>
    </source>
</reference>
<protein>
    <submittedName>
        <fullName evidence="2">Uncharacterized protein</fullName>
    </submittedName>
</protein>
<dbReference type="EnsemblPlants" id="AET5Gv20300700.6">
    <property type="protein sequence ID" value="AET5Gv20300700.6"/>
    <property type="gene ID" value="AET5Gv20300700"/>
</dbReference>